<keyword evidence="4 9" id="KW-0378">Hydrolase</keyword>
<feature type="binding site" evidence="9">
    <location>
        <position position="213"/>
    </location>
    <ligand>
        <name>Zn(2+)</name>
        <dbReference type="ChEBI" id="CHEBI:29105"/>
        <note>catalytic</note>
    </ligand>
</feature>
<keyword evidence="5 9" id="KW-0862">Zinc</keyword>
<gene>
    <name evidence="11" type="ORF">J4E00_22430</name>
</gene>
<keyword evidence="2 9" id="KW-0645">Protease</keyword>
<evidence type="ECO:0000256" key="4">
    <source>
        <dbReference type="ARBA" id="ARBA00022801"/>
    </source>
</evidence>
<protein>
    <recommendedName>
        <fullName evidence="9 10">D-alanyl-D-alanine dipeptidase</fullName>
        <shortName evidence="9 10">D-Ala-D-Ala dipeptidase</shortName>
        <ecNumber evidence="9 10">3.4.13.22</ecNumber>
    </recommendedName>
</protein>
<evidence type="ECO:0000256" key="6">
    <source>
        <dbReference type="ARBA" id="ARBA00022997"/>
    </source>
</evidence>
<dbReference type="InterPro" id="IPR000755">
    <property type="entry name" value="A_A_dipeptidase"/>
</dbReference>
<evidence type="ECO:0000256" key="3">
    <source>
        <dbReference type="ARBA" id="ARBA00022723"/>
    </source>
</evidence>
<dbReference type="SUPFAM" id="SSF55166">
    <property type="entry name" value="Hedgehog/DD-peptidase"/>
    <property type="match status" value="1"/>
</dbReference>
<comment type="caution">
    <text evidence="11">The sequence shown here is derived from an EMBL/GenBank/DDBJ whole genome shotgun (WGS) entry which is preliminary data.</text>
</comment>
<dbReference type="Pfam" id="PF01427">
    <property type="entry name" value="Peptidase_M15"/>
    <property type="match status" value="1"/>
</dbReference>
<feature type="site" description="Transition state stabilizer" evidence="9">
    <location>
        <position position="116"/>
    </location>
</feature>
<feature type="binding site" evidence="9">
    <location>
        <position position="152"/>
    </location>
    <ligand>
        <name>Zn(2+)</name>
        <dbReference type="ChEBI" id="CHEBI:29105"/>
        <note>catalytic</note>
    </ligand>
</feature>
<dbReference type="Proteomes" id="UP000664369">
    <property type="component" value="Unassembled WGS sequence"/>
</dbReference>
<evidence type="ECO:0000256" key="8">
    <source>
        <dbReference type="ARBA" id="ARBA00023316"/>
    </source>
</evidence>
<comment type="similarity">
    <text evidence="9 10">Belongs to the peptidase M15D family.</text>
</comment>
<reference evidence="11 12" key="1">
    <citation type="submission" date="2021-03" db="EMBL/GenBank/DDBJ databases">
        <authorList>
            <person name="Kim M.K."/>
        </authorList>
    </citation>
    <scope>NUCLEOTIDE SEQUENCE [LARGE SCALE GENOMIC DNA]</scope>
    <source>
        <strain evidence="11 12">BT442</strain>
    </source>
</reference>
<comment type="cofactor">
    <cofactor evidence="9">
        <name>Zn(2+)</name>
        <dbReference type="ChEBI" id="CHEBI:29105"/>
    </cofactor>
    <text evidence="9">Binds 1 zinc ion per subunit.</text>
</comment>
<evidence type="ECO:0000313" key="12">
    <source>
        <dbReference type="Proteomes" id="UP000664369"/>
    </source>
</evidence>
<evidence type="ECO:0000256" key="5">
    <source>
        <dbReference type="ARBA" id="ARBA00022833"/>
    </source>
</evidence>
<comment type="function">
    <text evidence="9 10">Catalyzes hydrolysis of the D-alanyl-D-alanine dipeptide.</text>
</comment>
<dbReference type="RefSeq" id="WP_208177526.1">
    <property type="nucleotide sequence ID" value="NZ_JAGETZ010000013.1"/>
</dbReference>
<evidence type="ECO:0000313" key="11">
    <source>
        <dbReference type="EMBL" id="MBO2011838.1"/>
    </source>
</evidence>
<evidence type="ECO:0000256" key="10">
    <source>
        <dbReference type="PIRNR" id="PIRNR026671"/>
    </source>
</evidence>
<feature type="binding site" evidence="9">
    <location>
        <position position="145"/>
    </location>
    <ligand>
        <name>Zn(2+)</name>
        <dbReference type="ChEBI" id="CHEBI:29105"/>
        <note>catalytic</note>
    </ligand>
</feature>
<evidence type="ECO:0000256" key="7">
    <source>
        <dbReference type="ARBA" id="ARBA00023049"/>
    </source>
</evidence>
<dbReference type="EMBL" id="JAGETZ010000013">
    <property type="protein sequence ID" value="MBO2011838.1"/>
    <property type="molecule type" value="Genomic_DNA"/>
</dbReference>
<proteinExistence type="inferred from homology"/>
<keyword evidence="3 9" id="KW-0479">Metal-binding</keyword>
<dbReference type="PIRSF" id="PIRSF026671">
    <property type="entry name" value="AA_dipeptidase"/>
    <property type="match status" value="1"/>
</dbReference>
<keyword evidence="7 9" id="KW-0482">Metalloprotease</keyword>
<dbReference type="EC" id="3.4.13.22" evidence="9 10"/>
<dbReference type="InterPro" id="IPR009045">
    <property type="entry name" value="Zn_M74/Hedgehog-like"/>
</dbReference>
<organism evidence="11 12">
    <name type="scientific">Hymenobacter negativus</name>
    <dbReference type="NCBI Taxonomy" id="2795026"/>
    <lineage>
        <taxon>Bacteria</taxon>
        <taxon>Pseudomonadati</taxon>
        <taxon>Bacteroidota</taxon>
        <taxon>Cytophagia</taxon>
        <taxon>Cytophagales</taxon>
        <taxon>Hymenobacteraceae</taxon>
        <taxon>Hymenobacter</taxon>
    </lineage>
</organism>
<name>A0ABS3QLE7_9BACT</name>
<feature type="active site" description="Proton donor/acceptor" evidence="9">
    <location>
        <position position="210"/>
    </location>
</feature>
<keyword evidence="8 10" id="KW-0961">Cell wall biogenesis/degradation</keyword>
<accession>A0ABS3QLE7</accession>
<comment type="catalytic activity">
    <reaction evidence="1 9 10">
        <text>D-alanyl-D-alanine + H2O = 2 D-alanine</text>
        <dbReference type="Rhea" id="RHEA:20661"/>
        <dbReference type="ChEBI" id="CHEBI:15377"/>
        <dbReference type="ChEBI" id="CHEBI:57416"/>
        <dbReference type="ChEBI" id="CHEBI:57822"/>
        <dbReference type="EC" id="3.4.13.22"/>
    </reaction>
</comment>
<sequence length="232" mass="26792">MWTNTSPFTQYASLNKADAVIQRLWLLLFLIICSSCAAQPPHEAGPFQANELVELVRLDPTIKLDIRYATVHNFMGQVLYPQARVFLQRPAAEALVQVNAELKPLGYRLLVFDGYRPWRITKQMWDRTPAAKREFVADPRKGSRHNRGCAVDLSLCNLATGQEIEMPGAYDEMSPRSYATYTGGTARQREQRDLLRRLMEAHGFTVLPAEWWHFDYKEWKSYPIQDVPFDKL</sequence>
<dbReference type="PANTHER" id="PTHR43126">
    <property type="entry name" value="D-ALANYL-D-ALANINE DIPEPTIDASE"/>
    <property type="match status" value="1"/>
</dbReference>
<evidence type="ECO:0000256" key="2">
    <source>
        <dbReference type="ARBA" id="ARBA00022670"/>
    </source>
</evidence>
<dbReference type="HAMAP" id="MF_01924">
    <property type="entry name" value="A_A_dipeptidase"/>
    <property type="match status" value="1"/>
</dbReference>
<evidence type="ECO:0000256" key="9">
    <source>
        <dbReference type="HAMAP-Rule" id="MF_01924"/>
    </source>
</evidence>
<dbReference type="CDD" id="cd14840">
    <property type="entry name" value="D-Ala-D-Ala_dipeptidase_Aad"/>
    <property type="match status" value="1"/>
</dbReference>
<keyword evidence="6 9" id="KW-0224">Dipeptidase</keyword>
<keyword evidence="12" id="KW-1185">Reference proteome</keyword>
<dbReference type="PANTHER" id="PTHR43126:SF1">
    <property type="entry name" value="D-ALANYL-D-ALANINE DIPEPTIDASE"/>
    <property type="match status" value="1"/>
</dbReference>
<dbReference type="Gene3D" id="3.30.1380.10">
    <property type="match status" value="1"/>
</dbReference>
<evidence type="ECO:0000256" key="1">
    <source>
        <dbReference type="ARBA" id="ARBA00001362"/>
    </source>
</evidence>